<keyword evidence="4" id="KW-1185">Reference proteome</keyword>
<dbReference type="EMBL" id="AM167904">
    <property type="protein sequence ID" value="CAJ50745.1"/>
    <property type="molecule type" value="Genomic_DNA"/>
</dbReference>
<dbReference type="STRING" id="360910.BAV3135"/>
<keyword evidence="3" id="KW-0812">Transmembrane</keyword>
<evidence type="ECO:0000259" key="2">
    <source>
        <dbReference type="Pfam" id="PF16220"/>
    </source>
</evidence>
<dbReference type="GO" id="GO:0016989">
    <property type="term" value="F:sigma factor antagonist activity"/>
    <property type="evidence" value="ECO:0007669"/>
    <property type="project" value="TreeGrafter"/>
</dbReference>
<name>Q2KUB5_BORA1</name>
<protein>
    <submittedName>
        <fullName evidence="3">Heme uptake transmembrane sensor</fullName>
    </submittedName>
</protein>
<dbReference type="Pfam" id="PF04773">
    <property type="entry name" value="FecR"/>
    <property type="match status" value="1"/>
</dbReference>
<dbReference type="PANTHER" id="PTHR30273">
    <property type="entry name" value="PERIPLASMIC SIGNAL SENSOR AND SIGMA FACTOR ACTIVATOR FECR-RELATED"/>
    <property type="match status" value="1"/>
</dbReference>
<dbReference type="KEGG" id="bav:BAV3135"/>
<dbReference type="AlphaFoldDB" id="Q2KUB5"/>
<dbReference type="PANTHER" id="PTHR30273:SF2">
    <property type="entry name" value="PROTEIN FECR"/>
    <property type="match status" value="1"/>
</dbReference>
<sequence length="307" mass="32860">MSAAGVLDRRVAREAARWLMHLASGQASADDAAACERWRASDTRHEQAWQHAQRVNDLLGGLPPQLLHATLGRPAHKTRRLALKAMAGMALGTPAAWAAWRGGRETGLLADYRSAPGERRDIVLPGGTFVSLNSGSALDLSDDGAVLRAGEVYVRAGLRCVAHAPQGQVTASHARYALRLDAEGCRIEVYEGQVQVRPALGVAATLAAPQAACFDAYTVRLRSAALESEPAWLRGVLHVNAMPLAAFAAELGRYRRGLVRCAQAVAALPVSGTFQLDNTEGILRALPALLPVSVRSRTPYWIVIDKT</sequence>
<dbReference type="InterPro" id="IPR012373">
    <property type="entry name" value="Ferrdict_sens_TM"/>
</dbReference>
<dbReference type="OrthoDB" id="1100567at2"/>
<dbReference type="Pfam" id="PF16220">
    <property type="entry name" value="DUF4880"/>
    <property type="match status" value="1"/>
</dbReference>
<organism evidence="3 4">
    <name type="scientific">Bordetella avium (strain 197N)</name>
    <dbReference type="NCBI Taxonomy" id="360910"/>
    <lineage>
        <taxon>Bacteria</taxon>
        <taxon>Pseudomonadati</taxon>
        <taxon>Pseudomonadota</taxon>
        <taxon>Betaproteobacteria</taxon>
        <taxon>Burkholderiales</taxon>
        <taxon>Alcaligenaceae</taxon>
        <taxon>Bordetella</taxon>
    </lineage>
</organism>
<dbReference type="InterPro" id="IPR032623">
    <property type="entry name" value="FecR_N"/>
</dbReference>
<dbReference type="Gene3D" id="2.60.120.1440">
    <property type="match status" value="1"/>
</dbReference>
<feature type="domain" description="FecR protein" evidence="1">
    <location>
        <begin position="111"/>
        <end position="195"/>
    </location>
</feature>
<keyword evidence="3" id="KW-0472">Membrane</keyword>
<dbReference type="PIRSF" id="PIRSF018266">
    <property type="entry name" value="FecR"/>
    <property type="match status" value="1"/>
</dbReference>
<dbReference type="HOGENOM" id="CLU_050192_0_0_4"/>
<dbReference type="Proteomes" id="UP000001977">
    <property type="component" value="Chromosome"/>
</dbReference>
<proteinExistence type="predicted"/>
<feature type="domain" description="FecR N-terminal" evidence="2">
    <location>
        <begin position="13"/>
        <end position="55"/>
    </location>
</feature>
<dbReference type="InterPro" id="IPR006860">
    <property type="entry name" value="FecR"/>
</dbReference>
<accession>Q2KUB5</accession>
<gene>
    <name evidence="3" type="primary">hurR</name>
    <name evidence="3" type="ordered locus">BAV3135</name>
</gene>
<dbReference type="RefSeq" id="WP_012418773.1">
    <property type="nucleotide sequence ID" value="NC_010645.1"/>
</dbReference>
<evidence type="ECO:0000313" key="3">
    <source>
        <dbReference type="EMBL" id="CAJ50745.1"/>
    </source>
</evidence>
<reference evidence="3 4" key="1">
    <citation type="journal article" date="2006" name="J. Bacteriol.">
        <title>Comparison of the genome sequence of the poultry pathogen Bordetella avium with those of B. bronchiseptica, B. pertussis, and B. parapertussis reveals extensive diversity in surface structures associated with host interaction.</title>
        <authorList>
            <person name="Sebaihia M."/>
            <person name="Preston A."/>
            <person name="Maskell D.J."/>
            <person name="Kuzmiak H."/>
            <person name="Connell T.D."/>
            <person name="King N.D."/>
            <person name="Orndorff P.E."/>
            <person name="Miyamoto D.M."/>
            <person name="Thomson N.R."/>
            <person name="Harris D."/>
            <person name="Goble A."/>
            <person name="Lord A."/>
            <person name="Murphy L."/>
            <person name="Quail M.A."/>
            <person name="Rutter S."/>
            <person name="Squares R."/>
            <person name="Squares S."/>
            <person name="Woodward J."/>
            <person name="Parkhill J."/>
            <person name="Temple L.M."/>
        </authorList>
    </citation>
    <scope>NUCLEOTIDE SEQUENCE [LARGE SCALE GENOMIC DNA]</scope>
    <source>
        <strain evidence="3 4">197N</strain>
    </source>
</reference>
<evidence type="ECO:0000313" key="4">
    <source>
        <dbReference type="Proteomes" id="UP000001977"/>
    </source>
</evidence>
<dbReference type="eggNOG" id="COG3712">
    <property type="taxonomic scope" value="Bacteria"/>
</dbReference>
<evidence type="ECO:0000259" key="1">
    <source>
        <dbReference type="Pfam" id="PF04773"/>
    </source>
</evidence>